<feature type="transmembrane region" description="Helical" evidence="5">
    <location>
        <begin position="288"/>
        <end position="309"/>
    </location>
</feature>
<protein>
    <submittedName>
        <fullName evidence="7">Putative calcium/sodium:proton antiporter</fullName>
    </submittedName>
</protein>
<feature type="transmembrane region" description="Helical" evidence="5">
    <location>
        <begin position="193"/>
        <end position="212"/>
    </location>
</feature>
<keyword evidence="3 5" id="KW-1133">Transmembrane helix</keyword>
<reference evidence="7 8" key="1">
    <citation type="submission" date="2016-09" db="EMBL/GenBank/DDBJ databases">
        <title>Metabolic pathway, cell adaptation mechanisms and a novel monoxygenase revealed through proteogenomic-transcription analysis of a Sphingomonas haloaromaticamans strain degrading the fungicide ortho-phenylphenol.</title>
        <authorList>
            <person name="Perruchon C."/>
            <person name="Papadopoulou E.S."/>
            <person name="Rousidou C."/>
            <person name="Vasileiadis S."/>
            <person name="Tanou G."/>
            <person name="Amoutzias G."/>
            <person name="Molassiotis A."/>
            <person name="Karpouzas D.G."/>
        </authorList>
    </citation>
    <scope>NUCLEOTIDE SEQUENCE [LARGE SCALE GENOMIC DNA]</scope>
    <source>
        <strain evidence="7 8">P3</strain>
    </source>
</reference>
<evidence type="ECO:0000256" key="5">
    <source>
        <dbReference type="SAM" id="Phobius"/>
    </source>
</evidence>
<feature type="transmembrane region" description="Helical" evidence="5">
    <location>
        <begin position="258"/>
        <end position="276"/>
    </location>
</feature>
<feature type="transmembrane region" description="Helical" evidence="5">
    <location>
        <begin position="113"/>
        <end position="135"/>
    </location>
</feature>
<dbReference type="Gene3D" id="1.20.1420.30">
    <property type="entry name" value="NCX, central ion-binding region"/>
    <property type="match status" value="1"/>
</dbReference>
<dbReference type="EMBL" id="MIPT01000001">
    <property type="protein sequence ID" value="OHT21691.1"/>
    <property type="molecule type" value="Genomic_DNA"/>
</dbReference>
<gene>
    <name evidence="7" type="ORF">BHE75_03702</name>
</gene>
<dbReference type="InterPro" id="IPR044880">
    <property type="entry name" value="NCX_ion-bd_dom_sf"/>
</dbReference>
<evidence type="ECO:0000256" key="2">
    <source>
        <dbReference type="ARBA" id="ARBA00022692"/>
    </source>
</evidence>
<dbReference type="AlphaFoldDB" id="A0A1S1HJQ2"/>
<feature type="transmembrane region" description="Helical" evidence="5">
    <location>
        <begin position="224"/>
        <end position="246"/>
    </location>
</feature>
<feature type="transmembrane region" description="Helical" evidence="5">
    <location>
        <begin position="48"/>
        <end position="71"/>
    </location>
</feature>
<keyword evidence="2 5" id="KW-0812">Transmembrane</keyword>
<feature type="domain" description="Sodium/calcium exchanger membrane region" evidence="6">
    <location>
        <begin position="196"/>
        <end position="339"/>
    </location>
</feature>
<evidence type="ECO:0000256" key="3">
    <source>
        <dbReference type="ARBA" id="ARBA00022989"/>
    </source>
</evidence>
<evidence type="ECO:0000256" key="4">
    <source>
        <dbReference type="ARBA" id="ARBA00023136"/>
    </source>
</evidence>
<feature type="transmembrane region" description="Helical" evidence="5">
    <location>
        <begin position="6"/>
        <end position="27"/>
    </location>
</feature>
<dbReference type="PANTHER" id="PTHR10846:SF8">
    <property type="entry name" value="INNER MEMBRANE PROTEIN YRBG"/>
    <property type="match status" value="1"/>
</dbReference>
<keyword evidence="4 5" id="KW-0472">Membrane</keyword>
<accession>A0A1S1HJQ2</accession>
<evidence type="ECO:0000313" key="8">
    <source>
        <dbReference type="Proteomes" id="UP000179467"/>
    </source>
</evidence>
<evidence type="ECO:0000313" key="7">
    <source>
        <dbReference type="EMBL" id="OHT21691.1"/>
    </source>
</evidence>
<comment type="caution">
    <text evidence="7">The sequence shown here is derived from an EMBL/GenBank/DDBJ whole genome shotgun (WGS) entry which is preliminary data.</text>
</comment>
<proteinExistence type="predicted"/>
<dbReference type="GO" id="GO:0005886">
    <property type="term" value="C:plasma membrane"/>
    <property type="evidence" value="ECO:0007669"/>
    <property type="project" value="TreeGrafter"/>
</dbReference>
<feature type="domain" description="Sodium/calcium exchanger membrane region" evidence="6">
    <location>
        <begin position="14"/>
        <end position="159"/>
    </location>
</feature>
<dbReference type="Proteomes" id="UP000179467">
    <property type="component" value="Unassembled WGS sequence"/>
</dbReference>
<dbReference type="InterPro" id="IPR004481">
    <property type="entry name" value="K/Na/Ca-exchanger"/>
</dbReference>
<evidence type="ECO:0000259" key="6">
    <source>
        <dbReference type="Pfam" id="PF01699"/>
    </source>
</evidence>
<feature type="transmembrane region" description="Helical" evidence="5">
    <location>
        <begin position="141"/>
        <end position="160"/>
    </location>
</feature>
<dbReference type="InterPro" id="IPR004837">
    <property type="entry name" value="NaCa_Exmemb"/>
</dbReference>
<evidence type="ECO:0000256" key="1">
    <source>
        <dbReference type="ARBA" id="ARBA00004141"/>
    </source>
</evidence>
<dbReference type="RefSeq" id="WP_254684496.1">
    <property type="nucleotide sequence ID" value="NZ_MIPT01000001.1"/>
</dbReference>
<dbReference type="GO" id="GO:0006874">
    <property type="term" value="P:intracellular calcium ion homeostasis"/>
    <property type="evidence" value="ECO:0007669"/>
    <property type="project" value="TreeGrafter"/>
</dbReference>
<feature type="transmembrane region" description="Helical" evidence="5">
    <location>
        <begin position="83"/>
        <end position="101"/>
    </location>
</feature>
<dbReference type="Pfam" id="PF01699">
    <property type="entry name" value="Na_Ca_ex"/>
    <property type="match status" value="2"/>
</dbReference>
<feature type="transmembrane region" description="Helical" evidence="5">
    <location>
        <begin position="321"/>
        <end position="341"/>
    </location>
</feature>
<dbReference type="GO" id="GO:0005262">
    <property type="term" value="F:calcium channel activity"/>
    <property type="evidence" value="ECO:0007669"/>
    <property type="project" value="TreeGrafter"/>
</dbReference>
<sequence length="342" mass="35616">MENEAIMSLLLLPWLKFALCAVLIGLAGPVLARSGDTIARITGLSRSWVGLVLLATATSLPELFTGVSAAAAAAAPNIAVGDALGSCIFNLVLLVLLDVLSPDEPIYRRMEQGHILTAAFDVILIGFVGALLLIGRGDLDLRIFHISIYTPFLIILYFVAMRASFFYQRRNGAGSALGAGTSEPGLGAAIARYAAAAAVVGAAGSWLPFVGLEIAEVMGWRTSFVGTIFIAAATSLPELVVTVAALRLGAVDMAVGNLLGSNLFDILVIAIDDIAFTDGSLLASASSAHAGSAFAAVIMSGIFIVALLYRPGARFLGKVGWVSLFLLAIYLLSSYAIFLLGH</sequence>
<organism evidence="7 8">
    <name type="scientific">Edaphosphingomonas haloaromaticamans</name>
    <dbReference type="NCBI Taxonomy" id="653954"/>
    <lineage>
        <taxon>Bacteria</taxon>
        <taxon>Pseudomonadati</taxon>
        <taxon>Pseudomonadota</taxon>
        <taxon>Alphaproteobacteria</taxon>
        <taxon>Sphingomonadales</taxon>
        <taxon>Rhizorhabdaceae</taxon>
        <taxon>Edaphosphingomonas</taxon>
    </lineage>
</organism>
<name>A0A1S1HJQ2_9SPHN</name>
<dbReference type="GO" id="GO:0008273">
    <property type="term" value="F:calcium, potassium:sodium antiporter activity"/>
    <property type="evidence" value="ECO:0007669"/>
    <property type="project" value="TreeGrafter"/>
</dbReference>
<comment type="subcellular location">
    <subcellularLocation>
        <location evidence="1">Membrane</location>
        <topology evidence="1">Multi-pass membrane protein</topology>
    </subcellularLocation>
</comment>
<dbReference type="PANTHER" id="PTHR10846">
    <property type="entry name" value="SODIUM/POTASSIUM/CALCIUM EXCHANGER"/>
    <property type="match status" value="1"/>
</dbReference>
<keyword evidence="8" id="KW-1185">Reference proteome</keyword>